<dbReference type="GO" id="GO:0004519">
    <property type="term" value="F:endonuclease activity"/>
    <property type="evidence" value="ECO:0007669"/>
    <property type="project" value="UniProtKB-KW"/>
</dbReference>
<gene>
    <name evidence="2" type="ORF">GMLC_17980</name>
</gene>
<sequence>MESYYTYFSKLNRAPGPMWGEATRRRAPHKPILLLAVLDLVHRGVITSPFISISGDLVELNELFNLYWQRVVPIGQTSSIAFPFSRLDREPFWELVPVPGKSITPAVINNTSAVSYLRKYALGAKLDDDLFAVMSTETGRESLREALLQSCFSPLAQVLLREQSCINREAFDYGNLLERQAHQQVVEDPPSEDAFRPAARSQGFRRSIIRAYDHRCALCGVRIITPDQQTAVDAAHIVPWSQTKNDDIRNGMALCKLCHWAFDRGMIGVSSDYSVITSRHIAANSNVPGLLTTLAGRGIIPPADNDLWPAQNYLVEHRKAWRL</sequence>
<dbReference type="EMBL" id="BLXZ01000003">
    <property type="protein sequence ID" value="GFO68219.1"/>
    <property type="molecule type" value="Genomic_DNA"/>
</dbReference>
<dbReference type="SMART" id="SM00507">
    <property type="entry name" value="HNHc"/>
    <property type="match status" value="1"/>
</dbReference>
<protein>
    <submittedName>
        <fullName evidence="2">HNH endonuclease</fullName>
    </submittedName>
</protein>
<dbReference type="InterPro" id="IPR011396">
    <property type="entry name" value="PT_DNA_restrict"/>
</dbReference>
<dbReference type="Gene3D" id="1.10.30.50">
    <property type="match status" value="1"/>
</dbReference>
<keyword evidence="3" id="KW-1185">Reference proteome</keyword>
<proteinExistence type="predicted"/>
<dbReference type="AlphaFoldDB" id="A0A6V8NAG3"/>
<dbReference type="RefSeq" id="WP_246329759.1">
    <property type="nucleotide sequence ID" value="NZ_BLXZ01000003.1"/>
</dbReference>
<evidence type="ECO:0000259" key="1">
    <source>
        <dbReference type="SMART" id="SM00507"/>
    </source>
</evidence>
<dbReference type="Proteomes" id="UP000587586">
    <property type="component" value="Unassembled WGS sequence"/>
</dbReference>
<evidence type="ECO:0000313" key="3">
    <source>
        <dbReference type="Proteomes" id="UP000587586"/>
    </source>
</evidence>
<accession>A0A6V8NAG3</accession>
<name>A0A6V8NAG3_9BACT</name>
<keyword evidence="2" id="KW-0378">Hydrolase</keyword>
<dbReference type="Pfam" id="PF13391">
    <property type="entry name" value="HNH_2"/>
    <property type="match status" value="1"/>
</dbReference>
<reference evidence="3" key="1">
    <citation type="submission" date="2020-06" db="EMBL/GenBank/DDBJ databases">
        <title>Draft genomic sequecing of Geomonas sp. Red745.</title>
        <authorList>
            <person name="Itoh H."/>
            <person name="Xu Z.X."/>
            <person name="Ushijima N."/>
            <person name="Masuda Y."/>
            <person name="Shiratori Y."/>
            <person name="Senoo K."/>
        </authorList>
    </citation>
    <scope>NUCLEOTIDE SEQUENCE [LARGE SCALE GENOMIC DNA]</scope>
    <source>
        <strain evidence="3">Red745</strain>
    </source>
</reference>
<keyword evidence="2" id="KW-0255">Endonuclease</keyword>
<dbReference type="PIRSF" id="PIRSF030850">
    <property type="entry name" value="UCP030850"/>
    <property type="match status" value="1"/>
</dbReference>
<comment type="caution">
    <text evidence="2">The sequence shown here is derived from an EMBL/GenBank/DDBJ whole genome shotgun (WGS) entry which is preliminary data.</text>
</comment>
<keyword evidence="2" id="KW-0540">Nuclease</keyword>
<feature type="domain" description="HNH nuclease" evidence="1">
    <location>
        <begin position="204"/>
        <end position="260"/>
    </location>
</feature>
<dbReference type="CDD" id="cd00085">
    <property type="entry name" value="HNHc"/>
    <property type="match status" value="1"/>
</dbReference>
<evidence type="ECO:0000313" key="2">
    <source>
        <dbReference type="EMBL" id="GFO68219.1"/>
    </source>
</evidence>
<dbReference type="InterPro" id="IPR003615">
    <property type="entry name" value="HNH_nuc"/>
</dbReference>
<organism evidence="2 3">
    <name type="scientific">Geomonas limicola</name>
    <dbReference type="NCBI Taxonomy" id="2740186"/>
    <lineage>
        <taxon>Bacteria</taxon>
        <taxon>Pseudomonadati</taxon>
        <taxon>Thermodesulfobacteriota</taxon>
        <taxon>Desulfuromonadia</taxon>
        <taxon>Geobacterales</taxon>
        <taxon>Geobacteraceae</taxon>
        <taxon>Geomonas</taxon>
    </lineage>
</organism>